<dbReference type="AlphaFoldDB" id="A0A382DX23"/>
<name>A0A382DX23_9ZZZZ</name>
<feature type="non-terminal residue" evidence="1">
    <location>
        <position position="31"/>
    </location>
</feature>
<accession>A0A382DX23</accession>
<protein>
    <submittedName>
        <fullName evidence="1">Uncharacterized protein</fullName>
    </submittedName>
</protein>
<dbReference type="EMBL" id="UINC01041588">
    <property type="protein sequence ID" value="SVB43066.1"/>
    <property type="molecule type" value="Genomic_DNA"/>
</dbReference>
<organism evidence="1">
    <name type="scientific">marine metagenome</name>
    <dbReference type="NCBI Taxonomy" id="408172"/>
    <lineage>
        <taxon>unclassified sequences</taxon>
        <taxon>metagenomes</taxon>
        <taxon>ecological metagenomes</taxon>
    </lineage>
</organism>
<evidence type="ECO:0000313" key="1">
    <source>
        <dbReference type="EMBL" id="SVB43066.1"/>
    </source>
</evidence>
<gene>
    <name evidence="1" type="ORF">METZ01_LOCUS195920</name>
</gene>
<proteinExistence type="predicted"/>
<reference evidence="1" key="1">
    <citation type="submission" date="2018-05" db="EMBL/GenBank/DDBJ databases">
        <authorList>
            <person name="Lanie J.A."/>
            <person name="Ng W.-L."/>
            <person name="Kazmierczak K.M."/>
            <person name="Andrzejewski T.M."/>
            <person name="Davidsen T.M."/>
            <person name="Wayne K.J."/>
            <person name="Tettelin H."/>
            <person name="Glass J.I."/>
            <person name="Rusch D."/>
            <person name="Podicherti R."/>
            <person name="Tsui H.-C.T."/>
            <person name="Winkler M.E."/>
        </authorList>
    </citation>
    <scope>NUCLEOTIDE SEQUENCE</scope>
</reference>
<sequence>MNKVASRYKNAIDFDDIESIKMQTLWRCIDK</sequence>